<feature type="non-terminal residue" evidence="1">
    <location>
        <position position="1"/>
    </location>
</feature>
<dbReference type="EMBL" id="JARKIB010000047">
    <property type="protein sequence ID" value="KAJ7756217.1"/>
    <property type="molecule type" value="Genomic_DNA"/>
</dbReference>
<dbReference type="Proteomes" id="UP001215598">
    <property type="component" value="Unassembled WGS sequence"/>
</dbReference>
<evidence type="ECO:0000313" key="2">
    <source>
        <dbReference type="Proteomes" id="UP001215598"/>
    </source>
</evidence>
<organism evidence="1 2">
    <name type="scientific">Mycena metata</name>
    <dbReference type="NCBI Taxonomy" id="1033252"/>
    <lineage>
        <taxon>Eukaryota</taxon>
        <taxon>Fungi</taxon>
        <taxon>Dikarya</taxon>
        <taxon>Basidiomycota</taxon>
        <taxon>Agaricomycotina</taxon>
        <taxon>Agaricomycetes</taxon>
        <taxon>Agaricomycetidae</taxon>
        <taxon>Agaricales</taxon>
        <taxon>Marasmiineae</taxon>
        <taxon>Mycenaceae</taxon>
        <taxon>Mycena</taxon>
    </lineage>
</organism>
<sequence>MSCRPVAAAMNLLAARRTSSTAVLVQWFSRRRTDHFSTEVVEGSIPWGHFGLSGDAGASNLNSEFITGGKTASGYVAVSGPLFCFQHMFKEEIAAFVYVPDFAFCPHSTQN</sequence>
<accession>A0AAD7NCL5</accession>
<dbReference type="AlphaFoldDB" id="A0AAD7NCL5"/>
<proteinExistence type="predicted"/>
<protein>
    <submittedName>
        <fullName evidence="1">Uncharacterized protein</fullName>
    </submittedName>
</protein>
<keyword evidence="2" id="KW-1185">Reference proteome</keyword>
<name>A0AAD7NCL5_9AGAR</name>
<comment type="caution">
    <text evidence="1">The sequence shown here is derived from an EMBL/GenBank/DDBJ whole genome shotgun (WGS) entry which is preliminary data.</text>
</comment>
<gene>
    <name evidence="1" type="ORF">B0H16DRAFT_1539040</name>
</gene>
<evidence type="ECO:0000313" key="1">
    <source>
        <dbReference type="EMBL" id="KAJ7756217.1"/>
    </source>
</evidence>
<reference evidence="1" key="1">
    <citation type="submission" date="2023-03" db="EMBL/GenBank/DDBJ databases">
        <title>Massive genome expansion in bonnet fungi (Mycena s.s.) driven by repeated elements and novel gene families across ecological guilds.</title>
        <authorList>
            <consortium name="Lawrence Berkeley National Laboratory"/>
            <person name="Harder C.B."/>
            <person name="Miyauchi S."/>
            <person name="Viragh M."/>
            <person name="Kuo A."/>
            <person name="Thoen E."/>
            <person name="Andreopoulos B."/>
            <person name="Lu D."/>
            <person name="Skrede I."/>
            <person name="Drula E."/>
            <person name="Henrissat B."/>
            <person name="Morin E."/>
            <person name="Kohler A."/>
            <person name="Barry K."/>
            <person name="LaButti K."/>
            <person name="Morin E."/>
            <person name="Salamov A."/>
            <person name="Lipzen A."/>
            <person name="Mereny Z."/>
            <person name="Hegedus B."/>
            <person name="Baldrian P."/>
            <person name="Stursova M."/>
            <person name="Weitz H."/>
            <person name="Taylor A."/>
            <person name="Grigoriev I.V."/>
            <person name="Nagy L.G."/>
            <person name="Martin F."/>
            <person name="Kauserud H."/>
        </authorList>
    </citation>
    <scope>NUCLEOTIDE SEQUENCE</scope>
    <source>
        <strain evidence="1">CBHHK182m</strain>
    </source>
</reference>